<dbReference type="EMBL" id="JABANE010000046">
    <property type="protein sequence ID" value="NME69678.1"/>
    <property type="molecule type" value="Genomic_DNA"/>
</dbReference>
<evidence type="ECO:0000313" key="4">
    <source>
        <dbReference type="Proteomes" id="UP000576082"/>
    </source>
</evidence>
<dbReference type="AlphaFoldDB" id="A0A7X9RVV1"/>
<dbReference type="PANTHER" id="PTHR45752:SF187">
    <property type="entry name" value="LEUCINE-RICH REPEAT AND IQ DOMAIN-CONTAINING PROTEIN 4"/>
    <property type="match status" value="1"/>
</dbReference>
<dbReference type="PROSITE" id="PS50835">
    <property type="entry name" value="IG_LIKE"/>
    <property type="match status" value="1"/>
</dbReference>
<proteinExistence type="predicted"/>
<feature type="domain" description="Ig-like" evidence="2">
    <location>
        <begin position="253"/>
        <end position="327"/>
    </location>
</feature>
<dbReference type="PANTHER" id="PTHR45752">
    <property type="entry name" value="LEUCINE-RICH REPEAT-CONTAINING"/>
    <property type="match status" value="1"/>
</dbReference>
<dbReference type="Gene3D" id="3.80.10.10">
    <property type="entry name" value="Ribonuclease Inhibitor"/>
    <property type="match status" value="1"/>
</dbReference>
<name>A0A7X9RVV1_9BACT</name>
<dbReference type="InterPro" id="IPR007110">
    <property type="entry name" value="Ig-like_dom"/>
</dbReference>
<dbReference type="RefSeq" id="WP_169657945.1">
    <property type="nucleotide sequence ID" value="NZ_JABANE010000046.1"/>
</dbReference>
<evidence type="ECO:0000259" key="2">
    <source>
        <dbReference type="PROSITE" id="PS50835"/>
    </source>
</evidence>
<evidence type="ECO:0000256" key="1">
    <source>
        <dbReference type="ARBA" id="ARBA00022729"/>
    </source>
</evidence>
<organism evidence="3 4">
    <name type="scientific">Flammeovirga aprica JL-4</name>
    <dbReference type="NCBI Taxonomy" id="694437"/>
    <lineage>
        <taxon>Bacteria</taxon>
        <taxon>Pseudomonadati</taxon>
        <taxon>Bacteroidota</taxon>
        <taxon>Cytophagia</taxon>
        <taxon>Cytophagales</taxon>
        <taxon>Flammeovirgaceae</taxon>
        <taxon>Flammeovirga</taxon>
    </lineage>
</organism>
<keyword evidence="4" id="KW-1185">Reference proteome</keyword>
<sequence>MKYTLFVIIVLLTYTQSSYGQNKTKDYWVLVAFYLDPENEEIRPYFDKYRSNGISSKTTENGWQEMGRLFKFKDITDENGFLKPMEELPEVPGGIDNYDFVSKLGFRRYTNSTKDLSKQRVLKFNLSNFKLPPHSIKTLPQNFGDMDRLVMINIFPGGGLTELPQSFEQLKRLEFINLRENLFQRFPSQITKNSYSESVIKDDNGNSTLVYLNLSGNKIKYIPYDFFEDFYIRDECVLDNNALDIYELKKIKPSQNLSLRRINISNQKVIKNLTFCNALDTALIALPFDLSIQFDWILDSNSKSPLSCDKENNTVSFAEEGKYTCKVVVPDLKIKNYLYYEYRCKVIPINKDINALELMSLRNTGKLNWSQKIPLEHWEGVDFDESFNALTIDVSRKNLNFLVDLSKLKHLEKINLTYNPLTTSQFKKLKIPTSKIIW</sequence>
<dbReference type="SUPFAM" id="SSF52058">
    <property type="entry name" value="L domain-like"/>
    <property type="match status" value="1"/>
</dbReference>
<gene>
    <name evidence="3" type="ORF">HHU12_17010</name>
</gene>
<dbReference type="PROSITE" id="PS51450">
    <property type="entry name" value="LRR"/>
    <property type="match status" value="1"/>
</dbReference>
<dbReference type="InterPro" id="IPR001611">
    <property type="entry name" value="Leu-rich_rpt"/>
</dbReference>
<dbReference type="InterPro" id="IPR050715">
    <property type="entry name" value="LRR-SigEffector_domain"/>
</dbReference>
<keyword evidence="1" id="KW-0732">Signal</keyword>
<reference evidence="3 4" key="1">
    <citation type="submission" date="2020-04" db="EMBL/GenBank/DDBJ databases">
        <title>Flammeovirga sp. SR4, a novel species isolated from seawater.</title>
        <authorList>
            <person name="Wang X."/>
        </authorList>
    </citation>
    <scope>NUCLEOTIDE SEQUENCE [LARGE SCALE GENOMIC DNA]</scope>
    <source>
        <strain evidence="3 4">ATCC 23126</strain>
    </source>
</reference>
<protein>
    <recommendedName>
        <fullName evidence="2">Ig-like domain-containing protein</fullName>
    </recommendedName>
</protein>
<evidence type="ECO:0000313" key="3">
    <source>
        <dbReference type="EMBL" id="NME69678.1"/>
    </source>
</evidence>
<dbReference type="Proteomes" id="UP000576082">
    <property type="component" value="Unassembled WGS sequence"/>
</dbReference>
<dbReference type="InterPro" id="IPR032675">
    <property type="entry name" value="LRR_dom_sf"/>
</dbReference>
<accession>A0A7X9RVV1</accession>
<comment type="caution">
    <text evidence="3">The sequence shown here is derived from an EMBL/GenBank/DDBJ whole genome shotgun (WGS) entry which is preliminary data.</text>
</comment>